<feature type="compositionally biased region" description="Acidic residues" evidence="1">
    <location>
        <begin position="1"/>
        <end position="12"/>
    </location>
</feature>
<evidence type="ECO:0000313" key="3">
    <source>
        <dbReference type="Proteomes" id="UP000032534"/>
    </source>
</evidence>
<evidence type="ECO:0000313" key="2">
    <source>
        <dbReference type="EMBL" id="KJD46602.1"/>
    </source>
</evidence>
<organism evidence="2 3">
    <name type="scientific">Paenibacillus terrae</name>
    <dbReference type="NCBI Taxonomy" id="159743"/>
    <lineage>
        <taxon>Bacteria</taxon>
        <taxon>Bacillati</taxon>
        <taxon>Bacillota</taxon>
        <taxon>Bacilli</taxon>
        <taxon>Bacillales</taxon>
        <taxon>Paenibacillaceae</taxon>
        <taxon>Paenibacillus</taxon>
    </lineage>
</organism>
<keyword evidence="3" id="KW-1185">Reference proteome</keyword>
<dbReference type="OrthoDB" id="1679953at2"/>
<dbReference type="Proteomes" id="UP000032534">
    <property type="component" value="Unassembled WGS sequence"/>
</dbReference>
<dbReference type="RefSeq" id="WP_044645293.1">
    <property type="nucleotide sequence ID" value="NZ_JTHP01000007.1"/>
</dbReference>
<proteinExistence type="predicted"/>
<comment type="caution">
    <text evidence="2">The sequence shown here is derived from an EMBL/GenBank/DDBJ whole genome shotgun (WGS) entry which is preliminary data.</text>
</comment>
<sequence length="323" mass="35557">MHEVEATPDENTEVEKSLAKQPQHASAGCAKVACRRMRQAFKQKLIDIVPALQGRVYDVQPPSQTAEEPYAVMALGEEIWKSSWAGYRQVVRIKLYAGQAGLAQADVWASALIAGLHREPVTGEGEDTSAFTAHYLGVRDAEKLDTVTGKAYRTLRFGVYVPETEGSPAAAPANGVAQPDEWLAALTRWTQKQLGETWSVYADAWPAQPGRHAVLWRLSGCETRMAGASMYELRKRFIGHVIAPDTAEENRAASVLVEGFGAQIQLPLDQEKGRYMSTAEASADLQADAILDGQLRLTLVQRRMRPAEEAALIRRVEIHPILK</sequence>
<accession>A0A0D7X934</accession>
<reference evidence="2 3" key="1">
    <citation type="submission" date="2014-11" db="EMBL/GenBank/DDBJ databases">
        <title>Draft Genome Sequences of Paenibacillus polymyxa NRRL B-30509 and Paenibacillus terrae NRRL B-30644, Strains from a Poultry Environment that Produce Tridecaptin A and Paenicidins.</title>
        <authorList>
            <person name="van Belkum M.J."/>
            <person name="Lohans C.T."/>
            <person name="Vederas J.C."/>
        </authorList>
    </citation>
    <scope>NUCLEOTIDE SEQUENCE [LARGE SCALE GENOMIC DNA]</scope>
    <source>
        <strain evidence="2 3">NRRL B-30644</strain>
    </source>
</reference>
<name>A0A0D7X934_9BACL</name>
<feature type="region of interest" description="Disordered" evidence="1">
    <location>
        <begin position="1"/>
        <end position="20"/>
    </location>
</feature>
<evidence type="ECO:0000256" key="1">
    <source>
        <dbReference type="SAM" id="MobiDB-lite"/>
    </source>
</evidence>
<gene>
    <name evidence="2" type="ORF">QD47_06000</name>
</gene>
<dbReference type="PATRIC" id="fig|159743.3.peg.1299"/>
<protein>
    <submittedName>
        <fullName evidence="2">Uncharacterized protein</fullName>
    </submittedName>
</protein>
<dbReference type="EMBL" id="JTHP01000007">
    <property type="protein sequence ID" value="KJD46602.1"/>
    <property type="molecule type" value="Genomic_DNA"/>
</dbReference>
<dbReference type="AlphaFoldDB" id="A0A0D7X934"/>